<name>A0ABD2MR19_9CUCU</name>
<sequence length="375" mass="43738">MDKLQFTFKMLGSADGKSNILCVTRTTTIENWTFKIPPKYLDCEHHVDLITAAFAKVKKTSLQRNQFRKVWITLDENLKNVYYDEDGNLQFENELLEEVIEKPQTDTTTVTESSLARLLEQIINNSQEKTEQINITKIAKGLVIEKFTGKTTNAEQWIASFEKECERFHIDRIDRKIELLKLCIENSATDWYSCTLLKLAADAEWTQWRDSFCNTFISKGWSSIKYAMQYKYISGSLLKYSIKKEKLLLQIRKTIDSDTLIDLIAMGLPNEIIEKIDREKLQRPEDLHNEIGKLEYLATKKNKDTKKTKLSSDSKKNKTPCKVCKDKEKGTRFHPEDECWFKDQNKQGRREKNINNLALDVDLSTDDPKNLMCHH</sequence>
<comment type="caution">
    <text evidence="1">The sequence shown here is derived from an EMBL/GenBank/DDBJ whole genome shotgun (WGS) entry which is preliminary data.</text>
</comment>
<protein>
    <recommendedName>
        <fullName evidence="3">Gag protein</fullName>
    </recommendedName>
</protein>
<accession>A0ABD2MR19</accession>
<gene>
    <name evidence="1" type="ORF">HHI36_007773</name>
</gene>
<evidence type="ECO:0000313" key="1">
    <source>
        <dbReference type="EMBL" id="KAL3268670.1"/>
    </source>
</evidence>
<organism evidence="1 2">
    <name type="scientific">Cryptolaemus montrouzieri</name>
    <dbReference type="NCBI Taxonomy" id="559131"/>
    <lineage>
        <taxon>Eukaryota</taxon>
        <taxon>Metazoa</taxon>
        <taxon>Ecdysozoa</taxon>
        <taxon>Arthropoda</taxon>
        <taxon>Hexapoda</taxon>
        <taxon>Insecta</taxon>
        <taxon>Pterygota</taxon>
        <taxon>Neoptera</taxon>
        <taxon>Endopterygota</taxon>
        <taxon>Coleoptera</taxon>
        <taxon>Polyphaga</taxon>
        <taxon>Cucujiformia</taxon>
        <taxon>Coccinelloidea</taxon>
        <taxon>Coccinellidae</taxon>
        <taxon>Scymninae</taxon>
        <taxon>Scymnini</taxon>
        <taxon>Cryptolaemus</taxon>
    </lineage>
</organism>
<dbReference type="Proteomes" id="UP001516400">
    <property type="component" value="Unassembled WGS sequence"/>
</dbReference>
<keyword evidence="2" id="KW-1185">Reference proteome</keyword>
<evidence type="ECO:0008006" key="3">
    <source>
        <dbReference type="Google" id="ProtNLM"/>
    </source>
</evidence>
<dbReference type="EMBL" id="JABFTP020000021">
    <property type="protein sequence ID" value="KAL3268670.1"/>
    <property type="molecule type" value="Genomic_DNA"/>
</dbReference>
<evidence type="ECO:0000313" key="2">
    <source>
        <dbReference type="Proteomes" id="UP001516400"/>
    </source>
</evidence>
<reference evidence="1 2" key="1">
    <citation type="journal article" date="2021" name="BMC Biol.">
        <title>Horizontally acquired antibacterial genes associated with adaptive radiation of ladybird beetles.</title>
        <authorList>
            <person name="Li H.S."/>
            <person name="Tang X.F."/>
            <person name="Huang Y.H."/>
            <person name="Xu Z.Y."/>
            <person name="Chen M.L."/>
            <person name="Du X.Y."/>
            <person name="Qiu B.Y."/>
            <person name="Chen P.T."/>
            <person name="Zhang W."/>
            <person name="Slipinski A."/>
            <person name="Escalona H.E."/>
            <person name="Waterhouse R.M."/>
            <person name="Zwick A."/>
            <person name="Pang H."/>
        </authorList>
    </citation>
    <scope>NUCLEOTIDE SEQUENCE [LARGE SCALE GENOMIC DNA]</scope>
    <source>
        <strain evidence="1">SYSU2018</strain>
    </source>
</reference>
<dbReference type="AlphaFoldDB" id="A0ABD2MR19"/>
<proteinExistence type="predicted"/>